<dbReference type="Gene3D" id="1.20.1560.10">
    <property type="entry name" value="ABC transporter type 1, transmembrane domain"/>
    <property type="match status" value="1"/>
</dbReference>
<dbReference type="InterPro" id="IPR011527">
    <property type="entry name" value="ABC1_TM_dom"/>
</dbReference>
<comment type="subcellular location">
    <subcellularLocation>
        <location evidence="1">Cell inner membrane</location>
        <topology evidence="1">Multi-pass membrane protein</topology>
    </subcellularLocation>
</comment>
<dbReference type="GO" id="GO:0005886">
    <property type="term" value="C:plasma membrane"/>
    <property type="evidence" value="ECO:0007669"/>
    <property type="project" value="UniProtKB-SubCell"/>
</dbReference>
<feature type="domain" description="ABC transporter" evidence="12">
    <location>
        <begin position="363"/>
        <end position="595"/>
    </location>
</feature>
<evidence type="ECO:0000256" key="9">
    <source>
        <dbReference type="ARBA" id="ARBA00023136"/>
    </source>
</evidence>
<dbReference type="GO" id="GO:0015421">
    <property type="term" value="F:ABC-type oligopeptide transporter activity"/>
    <property type="evidence" value="ECO:0007669"/>
    <property type="project" value="TreeGrafter"/>
</dbReference>
<name>A0A6H9XF68_9CORY</name>
<evidence type="ECO:0000259" key="12">
    <source>
        <dbReference type="PROSITE" id="PS50893"/>
    </source>
</evidence>
<protein>
    <submittedName>
        <fullName evidence="14">ABC transporter ATP-binding protein/permease</fullName>
        <ecNumber evidence="14">3.6.3.-</ecNumber>
    </submittedName>
</protein>
<evidence type="ECO:0000256" key="2">
    <source>
        <dbReference type="ARBA" id="ARBA00022448"/>
    </source>
</evidence>
<dbReference type="PANTHER" id="PTHR43394">
    <property type="entry name" value="ATP-DEPENDENT PERMEASE MDL1, MITOCHONDRIAL"/>
    <property type="match status" value="1"/>
</dbReference>
<evidence type="ECO:0000256" key="1">
    <source>
        <dbReference type="ARBA" id="ARBA00004429"/>
    </source>
</evidence>
<dbReference type="EC" id="3.6.3.-" evidence="14"/>
<keyword evidence="3" id="KW-1003">Cell membrane</keyword>
<organism evidence="14 15">
    <name type="scientific">Corynebacterium matruchotii</name>
    <dbReference type="NCBI Taxonomy" id="43768"/>
    <lineage>
        <taxon>Bacteria</taxon>
        <taxon>Bacillati</taxon>
        <taxon>Actinomycetota</taxon>
        <taxon>Actinomycetes</taxon>
        <taxon>Mycobacteriales</taxon>
        <taxon>Corynebacteriaceae</taxon>
        <taxon>Corynebacterium</taxon>
    </lineage>
</organism>
<dbReference type="SUPFAM" id="SSF90123">
    <property type="entry name" value="ABC transporter transmembrane region"/>
    <property type="match status" value="1"/>
</dbReference>
<dbReference type="AlphaFoldDB" id="A0A6H9XF68"/>
<keyword evidence="7 14" id="KW-0067">ATP-binding</keyword>
<evidence type="ECO:0000313" key="14">
    <source>
        <dbReference type="EMBL" id="SPW27902.1"/>
    </source>
</evidence>
<dbReference type="Pfam" id="PF00664">
    <property type="entry name" value="ABC_membrane"/>
    <property type="match status" value="1"/>
</dbReference>
<feature type="transmembrane region" description="Helical" evidence="11">
    <location>
        <begin position="45"/>
        <end position="73"/>
    </location>
</feature>
<dbReference type="FunFam" id="3.40.50.300:FF:000221">
    <property type="entry name" value="Multidrug ABC transporter ATP-binding protein"/>
    <property type="match status" value="1"/>
</dbReference>
<keyword evidence="9 11" id="KW-0472">Membrane</keyword>
<feature type="transmembrane region" description="Helical" evidence="11">
    <location>
        <begin position="187"/>
        <end position="205"/>
    </location>
</feature>
<feature type="transmembrane region" description="Helical" evidence="11">
    <location>
        <begin position="163"/>
        <end position="181"/>
    </location>
</feature>
<dbReference type="GeneID" id="84574248"/>
<dbReference type="PROSITE" id="PS50929">
    <property type="entry name" value="ABC_TM1F"/>
    <property type="match status" value="1"/>
</dbReference>
<feature type="domain" description="ABC transmembrane type-1" evidence="13">
    <location>
        <begin position="45"/>
        <end position="315"/>
    </location>
</feature>
<evidence type="ECO:0000259" key="13">
    <source>
        <dbReference type="PROSITE" id="PS50929"/>
    </source>
</evidence>
<evidence type="ECO:0000313" key="15">
    <source>
        <dbReference type="Proteomes" id="UP000249886"/>
    </source>
</evidence>
<keyword evidence="6" id="KW-0547">Nucleotide-binding</keyword>
<sequence>MSDSLTTETAATQAAPDYVNEREEGRKALKELLKPVQGSLMIGRILAGLSGVLAIAPYIALVQLGGLFATAYATGQPVDADRAMLIVQILISTFCLRILLLFIALGVTHFADARFVSYVRARTIERVGNAPLGWFTSTNSGRIRKALHDDVAQIHTMVAHQPVEMTQAMIMPVTLLIYAFYVDWRLGLLSIATLPLYGLFMAWMMSNMGPKTVEMDAKLARVSATMVELVTGITVVKAFGKVGQAHGNYQQAADEFAVFYNDWTGSMIKGSALANVSISVPVLLLVNVGGGSLMVNAGWVSATDVLSTTLIALALPYGIELLGNSTWAYQIAGAAALRVTTTLKTPVLEQKTEAEQDIHGSQVVFDKVSFAYDDTQALRNVSLTLSEGTVTALVGPSGSGKSTLATLLARFNDPDSGSITLGGVDLRNIPTGQLYRNIGFVLQDPQLLRMSIRDNIALGRPDATNAEVRAAAVAACIADRIDALPDGFDTMFGSGINLSGGEQQRVAIARALLVDAPVLILDEATAFTDPESEAEIQKALTTLVRGRTVLVIAHRPESILGVDQIAVLDHGNLVACGAPNDVIDHPLFTGLARISSGHNTEELS</sequence>
<comment type="similarity">
    <text evidence="10">Belongs to the ABC transporter superfamily. Siderophore-Fe(3+) uptake transporter (SIUT) (TC 3.A.1.21) family.</text>
</comment>
<dbReference type="InterPro" id="IPR003593">
    <property type="entry name" value="AAA+_ATPase"/>
</dbReference>
<evidence type="ECO:0000256" key="3">
    <source>
        <dbReference type="ARBA" id="ARBA00022475"/>
    </source>
</evidence>
<dbReference type="RefSeq" id="WP_005526031.1">
    <property type="nucleotide sequence ID" value="NZ_CAUOYC010000002.1"/>
</dbReference>
<proteinExistence type="inferred from homology"/>
<accession>A0A6H9XF68</accession>
<comment type="caution">
    <text evidence="14">The sequence shown here is derived from an EMBL/GenBank/DDBJ whole genome shotgun (WGS) entry which is preliminary data.</text>
</comment>
<dbReference type="InterPro" id="IPR027417">
    <property type="entry name" value="P-loop_NTPase"/>
</dbReference>
<dbReference type="InterPro" id="IPR039421">
    <property type="entry name" value="Type_1_exporter"/>
</dbReference>
<dbReference type="PROSITE" id="PS50893">
    <property type="entry name" value="ABC_TRANSPORTER_2"/>
    <property type="match status" value="1"/>
</dbReference>
<dbReference type="Proteomes" id="UP000249886">
    <property type="component" value="Unassembled WGS sequence"/>
</dbReference>
<keyword evidence="5 11" id="KW-0812">Transmembrane</keyword>
<dbReference type="Pfam" id="PF00005">
    <property type="entry name" value="ABC_tran"/>
    <property type="match status" value="1"/>
</dbReference>
<keyword evidence="8 11" id="KW-1133">Transmembrane helix</keyword>
<evidence type="ECO:0000256" key="7">
    <source>
        <dbReference type="ARBA" id="ARBA00022840"/>
    </source>
</evidence>
<dbReference type="SUPFAM" id="SSF52540">
    <property type="entry name" value="P-loop containing nucleoside triphosphate hydrolases"/>
    <property type="match status" value="1"/>
</dbReference>
<feature type="transmembrane region" description="Helical" evidence="11">
    <location>
        <begin position="85"/>
        <end position="107"/>
    </location>
</feature>
<dbReference type="InterPro" id="IPR017871">
    <property type="entry name" value="ABC_transporter-like_CS"/>
</dbReference>
<dbReference type="GO" id="GO:0016887">
    <property type="term" value="F:ATP hydrolysis activity"/>
    <property type="evidence" value="ECO:0007669"/>
    <property type="project" value="InterPro"/>
</dbReference>
<evidence type="ECO:0000256" key="4">
    <source>
        <dbReference type="ARBA" id="ARBA00022519"/>
    </source>
</evidence>
<evidence type="ECO:0000256" key="5">
    <source>
        <dbReference type="ARBA" id="ARBA00022692"/>
    </source>
</evidence>
<dbReference type="Gene3D" id="3.40.50.300">
    <property type="entry name" value="P-loop containing nucleotide triphosphate hydrolases"/>
    <property type="match status" value="1"/>
</dbReference>
<evidence type="ECO:0000256" key="11">
    <source>
        <dbReference type="SAM" id="Phobius"/>
    </source>
</evidence>
<dbReference type="InterPro" id="IPR003439">
    <property type="entry name" value="ABC_transporter-like_ATP-bd"/>
</dbReference>
<dbReference type="SMART" id="SM00382">
    <property type="entry name" value="AAA"/>
    <property type="match status" value="1"/>
</dbReference>
<keyword evidence="4" id="KW-0997">Cell inner membrane</keyword>
<reference evidence="14 15" key="1">
    <citation type="submission" date="2018-06" db="EMBL/GenBank/DDBJ databases">
        <authorList>
            <consortium name="Pathogen Informatics"/>
            <person name="Doyle S."/>
        </authorList>
    </citation>
    <scope>NUCLEOTIDE SEQUENCE [LARGE SCALE GENOMIC DNA]</scope>
    <source>
        <strain evidence="14 15">NCTC10254</strain>
    </source>
</reference>
<dbReference type="PANTHER" id="PTHR43394:SF1">
    <property type="entry name" value="ATP-BINDING CASSETTE SUB-FAMILY B MEMBER 10, MITOCHONDRIAL"/>
    <property type="match status" value="1"/>
</dbReference>
<evidence type="ECO:0000256" key="10">
    <source>
        <dbReference type="ARBA" id="ARBA00023455"/>
    </source>
</evidence>
<gene>
    <name evidence="14" type="primary">irtA_1</name>
    <name evidence="14" type="ORF">NCTC10254_01096</name>
</gene>
<evidence type="ECO:0000256" key="8">
    <source>
        <dbReference type="ARBA" id="ARBA00022989"/>
    </source>
</evidence>
<dbReference type="GO" id="GO:0005524">
    <property type="term" value="F:ATP binding"/>
    <property type="evidence" value="ECO:0007669"/>
    <property type="project" value="UniProtKB-KW"/>
</dbReference>
<dbReference type="PROSITE" id="PS00211">
    <property type="entry name" value="ABC_TRANSPORTER_1"/>
    <property type="match status" value="1"/>
</dbReference>
<keyword evidence="2" id="KW-0813">Transport</keyword>
<dbReference type="EMBL" id="UARK01000003">
    <property type="protein sequence ID" value="SPW27902.1"/>
    <property type="molecule type" value="Genomic_DNA"/>
</dbReference>
<evidence type="ECO:0000256" key="6">
    <source>
        <dbReference type="ARBA" id="ARBA00022741"/>
    </source>
</evidence>
<keyword evidence="14" id="KW-0378">Hydrolase</keyword>
<dbReference type="InterPro" id="IPR036640">
    <property type="entry name" value="ABC1_TM_sf"/>
</dbReference>